<evidence type="ECO:0000313" key="8">
    <source>
        <dbReference type="EMBL" id="KAJ3654241.1"/>
    </source>
</evidence>
<sequence length="650" mass="73936">MYRIVRTVARMKLSFPKKFPPSQLNPKRFLGAHLCLKRHVSTYKPENVYLVDEDDTSGSDISNNVNKYTQRTHTCGDLRSDNVGERVVLCGWLEFQRMNKFVVLRDSYGVTQLIISEKDSKTQKLLQSLPLETIIQVKGTVLSRPDGMKNKSQLTGDVEVHVEEFTVLNKSKDNLPFNIREFQKAKEALRMQYRYLDLRFPLMQRNLRVRSEMLMKMRQFLVNYGGFVDVETPTLFKATPGGAQEFLVPTRFPGQFYSLVQSPQQFKQMLMAGAIDRYFQIARCYRDEGARPDRQPEFTQLDIEMSFTNLDGILLLVEELLGYSWPRFLEPLPKKFPRLTFHDAMELYGSDQPDVRFDFKLQNCTEIVKLNNKLVNCDDFGAYCVVFPKEYANLDKPIKEHLSEGSKQFPLVKFVQTKVTTPKEFVSKISKLLTEPVAAKLTGHINLSDDSIVFLAYGNKTQAQKLMGKVRVDYVDYLEKLSVTIRKKGMHLLWVVDMPLFEPSDVPNGLKSAHHLFTAPNAADVHLLESAPLQVRSLSFDLVLNGNEVGGGSVRIHDPNLQEKVFDMLGIDKSSMQHIIDMLSSGCPPHGGIALGLDRLLSKIMGTASIRDVIAFPKTFEGRDPLSGAPSPVSEEDQKLYNIKSIFPVK</sequence>
<keyword evidence="6" id="KW-0030">Aminoacyl-tRNA synthetase</keyword>
<dbReference type="PRINTS" id="PR01042">
    <property type="entry name" value="TRNASYNTHASP"/>
</dbReference>
<dbReference type="InterPro" id="IPR045864">
    <property type="entry name" value="aa-tRNA-synth_II/BPL/LPL"/>
</dbReference>
<dbReference type="Gene3D" id="3.30.930.10">
    <property type="entry name" value="Bira Bifunctional Protein, Domain 2"/>
    <property type="match status" value="1"/>
</dbReference>
<dbReference type="InterPro" id="IPR047089">
    <property type="entry name" value="Asp-tRNA-ligase_1_N"/>
</dbReference>
<evidence type="ECO:0000256" key="1">
    <source>
        <dbReference type="ARBA" id="ARBA00006303"/>
    </source>
</evidence>
<dbReference type="InterPro" id="IPR004524">
    <property type="entry name" value="Asp-tRNA-ligase_1"/>
</dbReference>
<dbReference type="GO" id="GO:0006422">
    <property type="term" value="P:aspartyl-tRNA aminoacylation"/>
    <property type="evidence" value="ECO:0007669"/>
    <property type="project" value="TreeGrafter"/>
</dbReference>
<protein>
    <recommendedName>
        <fullName evidence="7">Aminoacyl-transfer RNA synthetases class-II family profile domain-containing protein</fullName>
    </recommendedName>
</protein>
<keyword evidence="3" id="KW-0547">Nucleotide-binding</keyword>
<dbReference type="InterPro" id="IPR006195">
    <property type="entry name" value="aa-tRNA-synth_II"/>
</dbReference>
<dbReference type="SUPFAM" id="SSF55681">
    <property type="entry name" value="Class II aaRS and biotin synthetases"/>
    <property type="match status" value="1"/>
</dbReference>
<dbReference type="SUPFAM" id="SSF50249">
    <property type="entry name" value="Nucleic acid-binding proteins"/>
    <property type="match status" value="1"/>
</dbReference>
<gene>
    <name evidence="8" type="ORF">Zmor_013440</name>
</gene>
<dbReference type="SUPFAM" id="SSF55261">
    <property type="entry name" value="GAD domain-like"/>
    <property type="match status" value="1"/>
</dbReference>
<comment type="similarity">
    <text evidence="1">Belongs to the class-II aminoacyl-tRNA synthetase family. Type 1 subfamily.</text>
</comment>
<keyword evidence="2" id="KW-0436">Ligase</keyword>
<evidence type="ECO:0000256" key="2">
    <source>
        <dbReference type="ARBA" id="ARBA00022598"/>
    </source>
</evidence>
<dbReference type="InterPro" id="IPR004365">
    <property type="entry name" value="NA-bd_OB_tRNA"/>
</dbReference>
<dbReference type="PROSITE" id="PS50862">
    <property type="entry name" value="AA_TRNA_LIGASE_II"/>
    <property type="match status" value="1"/>
</dbReference>
<dbReference type="NCBIfam" id="NF001750">
    <property type="entry name" value="PRK00476.1"/>
    <property type="match status" value="1"/>
</dbReference>
<dbReference type="InterPro" id="IPR004115">
    <property type="entry name" value="GAD-like_sf"/>
</dbReference>
<reference evidence="8" key="1">
    <citation type="journal article" date="2023" name="G3 (Bethesda)">
        <title>Whole genome assemblies of Zophobas morio and Tenebrio molitor.</title>
        <authorList>
            <person name="Kaur S."/>
            <person name="Stinson S.A."/>
            <person name="diCenzo G.C."/>
        </authorList>
    </citation>
    <scope>NUCLEOTIDE SEQUENCE</scope>
    <source>
        <strain evidence="8">QUZm001</strain>
    </source>
</reference>
<dbReference type="GO" id="GO:0004815">
    <property type="term" value="F:aspartate-tRNA ligase activity"/>
    <property type="evidence" value="ECO:0007669"/>
    <property type="project" value="TreeGrafter"/>
</dbReference>
<dbReference type="GO" id="GO:0003676">
    <property type="term" value="F:nucleic acid binding"/>
    <property type="evidence" value="ECO:0007669"/>
    <property type="project" value="InterPro"/>
</dbReference>
<dbReference type="InterPro" id="IPR012340">
    <property type="entry name" value="NA-bd_OB-fold"/>
</dbReference>
<dbReference type="PANTHER" id="PTHR22594:SF5">
    <property type="entry name" value="ASPARTATE--TRNA LIGASE, MITOCHONDRIAL"/>
    <property type="match status" value="1"/>
</dbReference>
<evidence type="ECO:0000259" key="7">
    <source>
        <dbReference type="PROSITE" id="PS50862"/>
    </source>
</evidence>
<dbReference type="CDD" id="cd04317">
    <property type="entry name" value="EcAspRS_like_N"/>
    <property type="match status" value="1"/>
</dbReference>
<keyword evidence="9" id="KW-1185">Reference proteome</keyword>
<dbReference type="InterPro" id="IPR004364">
    <property type="entry name" value="Aa-tRNA-synt_II"/>
</dbReference>
<proteinExistence type="inferred from homology"/>
<dbReference type="PANTHER" id="PTHR22594">
    <property type="entry name" value="ASPARTYL/LYSYL-TRNA SYNTHETASE"/>
    <property type="match status" value="1"/>
</dbReference>
<name>A0AA38IFE8_9CUCU</name>
<dbReference type="AlphaFoldDB" id="A0AA38IFE8"/>
<dbReference type="Proteomes" id="UP001168821">
    <property type="component" value="Unassembled WGS sequence"/>
</dbReference>
<dbReference type="GO" id="GO:0005524">
    <property type="term" value="F:ATP binding"/>
    <property type="evidence" value="ECO:0007669"/>
    <property type="project" value="UniProtKB-KW"/>
</dbReference>
<dbReference type="Pfam" id="PF01336">
    <property type="entry name" value="tRNA_anti-codon"/>
    <property type="match status" value="1"/>
</dbReference>
<evidence type="ECO:0000256" key="3">
    <source>
        <dbReference type="ARBA" id="ARBA00022741"/>
    </source>
</evidence>
<evidence type="ECO:0000313" key="9">
    <source>
        <dbReference type="Proteomes" id="UP001168821"/>
    </source>
</evidence>
<keyword evidence="4" id="KW-0067">ATP-binding</keyword>
<dbReference type="InterPro" id="IPR002312">
    <property type="entry name" value="Asp/Asn-tRNA-synth_IIb"/>
</dbReference>
<accession>A0AA38IFE8</accession>
<dbReference type="GO" id="GO:0005739">
    <property type="term" value="C:mitochondrion"/>
    <property type="evidence" value="ECO:0007669"/>
    <property type="project" value="TreeGrafter"/>
</dbReference>
<evidence type="ECO:0000256" key="6">
    <source>
        <dbReference type="ARBA" id="ARBA00023146"/>
    </source>
</evidence>
<organism evidence="8 9">
    <name type="scientific">Zophobas morio</name>
    <dbReference type="NCBI Taxonomy" id="2755281"/>
    <lineage>
        <taxon>Eukaryota</taxon>
        <taxon>Metazoa</taxon>
        <taxon>Ecdysozoa</taxon>
        <taxon>Arthropoda</taxon>
        <taxon>Hexapoda</taxon>
        <taxon>Insecta</taxon>
        <taxon>Pterygota</taxon>
        <taxon>Neoptera</taxon>
        <taxon>Endopterygota</taxon>
        <taxon>Coleoptera</taxon>
        <taxon>Polyphaga</taxon>
        <taxon>Cucujiformia</taxon>
        <taxon>Tenebrionidae</taxon>
        <taxon>Zophobas</taxon>
    </lineage>
</organism>
<evidence type="ECO:0000256" key="5">
    <source>
        <dbReference type="ARBA" id="ARBA00022917"/>
    </source>
</evidence>
<dbReference type="Pfam" id="PF00152">
    <property type="entry name" value="tRNA-synt_2"/>
    <property type="match status" value="1"/>
</dbReference>
<dbReference type="HAMAP" id="MF_00044">
    <property type="entry name" value="Asp_tRNA_synth_type1"/>
    <property type="match status" value="1"/>
</dbReference>
<dbReference type="Gene3D" id="3.30.1360.30">
    <property type="entry name" value="GAD-like domain"/>
    <property type="match status" value="1"/>
</dbReference>
<comment type="caution">
    <text evidence="8">The sequence shown here is derived from an EMBL/GenBank/DDBJ whole genome shotgun (WGS) entry which is preliminary data.</text>
</comment>
<dbReference type="NCBIfam" id="TIGR00459">
    <property type="entry name" value="aspS_bact"/>
    <property type="match status" value="1"/>
</dbReference>
<dbReference type="Gene3D" id="2.40.50.140">
    <property type="entry name" value="Nucleic acid-binding proteins"/>
    <property type="match status" value="1"/>
</dbReference>
<feature type="domain" description="Aminoacyl-transfer RNA synthetases class-II family profile" evidence="7">
    <location>
        <begin position="207"/>
        <end position="617"/>
    </location>
</feature>
<dbReference type="EMBL" id="JALNTZ010000004">
    <property type="protein sequence ID" value="KAJ3654241.1"/>
    <property type="molecule type" value="Genomic_DNA"/>
</dbReference>
<keyword evidence="5" id="KW-0648">Protein biosynthesis</keyword>
<evidence type="ECO:0000256" key="4">
    <source>
        <dbReference type="ARBA" id="ARBA00022840"/>
    </source>
</evidence>